<feature type="compositionally biased region" description="Low complexity" evidence="1">
    <location>
        <begin position="611"/>
        <end position="624"/>
    </location>
</feature>
<proteinExistence type="predicted"/>
<dbReference type="AlphaFoldDB" id="A0AA48QVN1"/>
<accession>A0AA48QVN1</accession>
<reference evidence="3" key="1">
    <citation type="journal article" date="2023" name="BMC Genomics">
        <title>Chromosome-level genome assemblies of Cutaneotrichosporon spp. (Trichosporonales, Basidiomycota) reveal imbalanced evolution between nucleotide sequences and chromosome synteny.</title>
        <authorList>
            <person name="Kobayashi Y."/>
            <person name="Kayamori A."/>
            <person name="Aoki K."/>
            <person name="Shiwa Y."/>
            <person name="Matsutani M."/>
            <person name="Fujita N."/>
            <person name="Sugita T."/>
            <person name="Iwasaki W."/>
            <person name="Tanaka N."/>
            <person name="Takashima M."/>
        </authorList>
    </citation>
    <scope>NUCLEOTIDE SEQUENCE</scope>
    <source>
        <strain evidence="3">HIS019</strain>
    </source>
</reference>
<dbReference type="EMBL" id="AP028215">
    <property type="protein sequence ID" value="BEI91515.1"/>
    <property type="molecule type" value="Genomic_DNA"/>
</dbReference>
<evidence type="ECO:0000256" key="1">
    <source>
        <dbReference type="SAM" id="MobiDB-lite"/>
    </source>
</evidence>
<feature type="region of interest" description="Disordered" evidence="1">
    <location>
        <begin position="818"/>
        <end position="1075"/>
    </location>
</feature>
<feature type="compositionally biased region" description="Acidic residues" evidence="1">
    <location>
        <begin position="444"/>
        <end position="459"/>
    </location>
</feature>
<organism evidence="3 4">
    <name type="scientific">Cutaneotrichosporon cavernicola</name>
    <dbReference type="NCBI Taxonomy" id="279322"/>
    <lineage>
        <taxon>Eukaryota</taxon>
        <taxon>Fungi</taxon>
        <taxon>Dikarya</taxon>
        <taxon>Basidiomycota</taxon>
        <taxon>Agaricomycotina</taxon>
        <taxon>Tremellomycetes</taxon>
        <taxon>Trichosporonales</taxon>
        <taxon>Trichosporonaceae</taxon>
        <taxon>Cutaneotrichosporon</taxon>
    </lineage>
</organism>
<dbReference type="KEGG" id="ccac:CcaHIS019_0403350"/>
<sequence length="1075" mass="117248">MRESSPEVDAPQVFGTLHFLKRKTGETVSHIPLDGTRLTIGRERECDIRLYFEDVSKLHAEIVFDEDSGLANLVVHGNNGLIYTPAGGAGKHYYPPSVLILGDTDTLQIRKKLFRFTYGDISASSYHSPAKTPGRRLSHRLSIVPQGKRFAPSPAKSRLATRGRMAHVGAVEEENEDEPLVFDELVGLANGEDGDKIYLEKRDDDVAPKNPFMTPQPKGRAPLRNTSAVPRTRTITFVLPDKSQLERHTPTEKDSVSDENEISEEEDMEALEEGGYEDGDEGIDDDVPAPATPTPSSIPLPDVTPMGGPRRQLASPRAAYATPRGAGSDALRRALLIRSARKRIEAETETVEPEVEVIPNHFEGRRRRSSGRTLSPPQPDSESSEEDEDKDNAPLQWVYEDGQGGLDDSDSDRDSLDMEYSIPGARILDFDASPDPGSPSESEGSAEGEEGSESGEESDERSQDYSADEREYEHGYEAGDISSDIDDEVDRSLVCSPEEVERSPSPVLYTPPVYAGARMSLAGIGPPMRFEDQPSPVNEHLPTGMRIPPTPSRLGKPVRPYTPKKAGPSKAEDAVAAPVTPPPATTPATPPPQTPAKTSRTGTGLTPAQRAQLATPLAFPTAPASFRDAPTRPIETPRRTFLDTILSSSNNGVKNTVSFVPETPNTGFGTMRKRMPTPRVDRIVEVDVPTTPTSAEDVARMLYPQSPTEPQTQPLLTEPNIPHIQPTPHTQSTPHTQPTSNTQPTPSPGQHRRRSSLAGIRDLLKPKKPTTLGLEDLVEPKKSSGIRDMFRASTPPLNGVREMFADRAVPPTPHMDLAHVFPRPVPPTPHMELADVFPEPEPEEDELEEEEPGTRSLPVRASRTEPAKAAKVSIKPKTRAKEPESAPIRNTRRTAKASEPRSAPTRRVTRSQTVELEEPEPEPEVETKAMRRVTRSQTEELEAEAEVETKSAPAPREAAEPKSVICESKSAPTRPDKPAPTRRSRRVLGEAEPAKEPPAKVSKPTKAPKAASKPALPALSTTKTRSRNAPSEDKAKIGKTGVGVGNKENSATPDPEPKRKTALPVRVTRSRKAKV</sequence>
<feature type="region of interest" description="Disordered" evidence="1">
    <location>
        <begin position="705"/>
        <end position="798"/>
    </location>
</feature>
<evidence type="ECO:0000313" key="3">
    <source>
        <dbReference type="EMBL" id="BEI91515.1"/>
    </source>
</evidence>
<gene>
    <name evidence="3" type="ORF">CcaverHIS019_0403350</name>
</gene>
<feature type="compositionally biased region" description="Low complexity" evidence="1">
    <location>
        <begin position="431"/>
        <end position="443"/>
    </location>
</feature>
<feature type="compositionally biased region" description="Polar residues" evidence="1">
    <location>
        <begin position="224"/>
        <end position="235"/>
    </location>
</feature>
<dbReference type="InterPro" id="IPR008984">
    <property type="entry name" value="SMAD_FHA_dom_sf"/>
</dbReference>
<feature type="compositionally biased region" description="Acidic residues" evidence="1">
    <location>
        <begin position="257"/>
        <end position="287"/>
    </location>
</feature>
<feature type="compositionally biased region" description="Basic and acidic residues" evidence="1">
    <location>
        <begin position="987"/>
        <end position="998"/>
    </location>
</feature>
<feature type="compositionally biased region" description="Basic and acidic residues" evidence="1">
    <location>
        <begin position="460"/>
        <end position="477"/>
    </location>
</feature>
<dbReference type="InterPro" id="IPR000253">
    <property type="entry name" value="FHA_dom"/>
</dbReference>
<feature type="compositionally biased region" description="Low complexity" evidence="1">
    <location>
        <begin position="722"/>
        <end position="744"/>
    </location>
</feature>
<keyword evidence="4" id="KW-1185">Reference proteome</keyword>
<feature type="compositionally biased region" description="Acidic residues" evidence="1">
    <location>
        <begin position="838"/>
        <end position="851"/>
    </location>
</feature>
<dbReference type="SUPFAM" id="SSF49879">
    <property type="entry name" value="SMAD/FHA domain"/>
    <property type="match status" value="1"/>
</dbReference>
<feature type="compositionally biased region" description="Low complexity" evidence="1">
    <location>
        <begin position="999"/>
        <end position="1021"/>
    </location>
</feature>
<feature type="region of interest" description="Disordered" evidence="1">
    <location>
        <begin position="344"/>
        <end position="509"/>
    </location>
</feature>
<dbReference type="Gene3D" id="2.60.200.20">
    <property type="match status" value="1"/>
</dbReference>
<name>A0AA48QVN1_9TREE</name>
<feature type="compositionally biased region" description="Basic and acidic residues" evidence="1">
    <location>
        <begin position="243"/>
        <end position="256"/>
    </location>
</feature>
<feature type="region of interest" description="Disordered" evidence="1">
    <location>
        <begin position="656"/>
        <end position="680"/>
    </location>
</feature>
<feature type="compositionally biased region" description="Acidic residues" evidence="1">
    <location>
        <begin position="915"/>
        <end position="924"/>
    </location>
</feature>
<feature type="region of interest" description="Disordered" evidence="1">
    <location>
        <begin position="525"/>
        <end position="635"/>
    </location>
</feature>
<protein>
    <recommendedName>
        <fullName evidence="2">FHA domain-containing protein</fullName>
    </recommendedName>
</protein>
<feature type="region of interest" description="Disordered" evidence="1">
    <location>
        <begin position="203"/>
        <end position="331"/>
    </location>
</feature>
<feature type="compositionally biased region" description="Polar residues" evidence="1">
    <location>
        <begin position="705"/>
        <end position="715"/>
    </location>
</feature>
<evidence type="ECO:0000313" key="4">
    <source>
        <dbReference type="Proteomes" id="UP001233271"/>
    </source>
</evidence>
<evidence type="ECO:0000259" key="2">
    <source>
        <dbReference type="PROSITE" id="PS50006"/>
    </source>
</evidence>
<feature type="compositionally biased region" description="Polar residues" evidence="1">
    <location>
        <begin position="656"/>
        <end position="668"/>
    </location>
</feature>
<dbReference type="Pfam" id="PF00498">
    <property type="entry name" value="FHA"/>
    <property type="match status" value="1"/>
</dbReference>
<feature type="domain" description="FHA" evidence="2">
    <location>
        <begin position="38"/>
        <end position="80"/>
    </location>
</feature>
<feature type="compositionally biased region" description="Pro residues" evidence="1">
    <location>
        <begin position="579"/>
        <end position="594"/>
    </location>
</feature>
<dbReference type="Proteomes" id="UP001233271">
    <property type="component" value="Chromosome 4"/>
</dbReference>
<dbReference type="GeneID" id="85495385"/>
<dbReference type="PROSITE" id="PS50006">
    <property type="entry name" value="FHA_DOMAIN"/>
    <property type="match status" value="1"/>
</dbReference>
<dbReference type="RefSeq" id="XP_060456780.1">
    <property type="nucleotide sequence ID" value="XM_060600159.1"/>
</dbReference>